<gene>
    <name evidence="3" type="ORF">SAMN05446037_101193</name>
</gene>
<organism evidence="3 4">
    <name type="scientific">Anaerovirgula multivorans</name>
    <dbReference type="NCBI Taxonomy" id="312168"/>
    <lineage>
        <taxon>Bacteria</taxon>
        <taxon>Bacillati</taxon>
        <taxon>Bacillota</taxon>
        <taxon>Clostridia</taxon>
        <taxon>Peptostreptococcales</taxon>
        <taxon>Natronincolaceae</taxon>
        <taxon>Anaerovirgula</taxon>
    </lineage>
</organism>
<evidence type="ECO:0000256" key="1">
    <source>
        <dbReference type="SAM" id="Phobius"/>
    </source>
</evidence>
<dbReference type="EMBL" id="FZOJ01000011">
    <property type="protein sequence ID" value="SNS49550.1"/>
    <property type="molecule type" value="Genomic_DNA"/>
</dbReference>
<dbReference type="SMART" id="SM00909">
    <property type="entry name" value="Germane"/>
    <property type="match status" value="1"/>
</dbReference>
<protein>
    <submittedName>
        <fullName evidence="3">Sporulation and spore germination</fullName>
    </submittedName>
</protein>
<dbReference type="Proteomes" id="UP000198304">
    <property type="component" value="Unassembled WGS sequence"/>
</dbReference>
<keyword evidence="1" id="KW-0472">Membrane</keyword>
<evidence type="ECO:0000313" key="3">
    <source>
        <dbReference type="EMBL" id="SNS49550.1"/>
    </source>
</evidence>
<dbReference type="AlphaFoldDB" id="A0A239EXR7"/>
<feature type="domain" description="GerMN" evidence="2">
    <location>
        <begin position="95"/>
        <end position="179"/>
    </location>
</feature>
<dbReference type="PROSITE" id="PS51257">
    <property type="entry name" value="PROKAR_LIPOPROTEIN"/>
    <property type="match status" value="1"/>
</dbReference>
<name>A0A239EXR7_9FIRM</name>
<reference evidence="3 4" key="1">
    <citation type="submission" date="2017-06" db="EMBL/GenBank/DDBJ databases">
        <authorList>
            <person name="Kim H.J."/>
            <person name="Triplett B.A."/>
        </authorList>
    </citation>
    <scope>NUCLEOTIDE SEQUENCE [LARGE SCALE GENOMIC DNA]</scope>
    <source>
        <strain evidence="3 4">SCA</strain>
    </source>
</reference>
<accession>A0A239EXR7</accession>
<dbReference type="InterPro" id="IPR019606">
    <property type="entry name" value="GerMN"/>
</dbReference>
<sequence length="195" mass="21416">MKKNVFKIGFSILIIAMIITMIGCSKKPVETPAPPTGTGNSAEEGDIIVDPEPEGEVVRVTLYYVNEEYVTTGRDTLKKVLSLEKEVTVGEKSLEAVILAEIQKKPEGDKLSTALENIKILSVDTAEKIAYVNLAGDRLSGGSLQEDLVLHQIVYSLTELKDIDAVQLLVDGSKRETLMGHIFIEEPLKRQDLGY</sequence>
<keyword evidence="1" id="KW-1133">Transmembrane helix</keyword>
<keyword evidence="1" id="KW-0812">Transmembrane</keyword>
<dbReference type="Pfam" id="PF10646">
    <property type="entry name" value="Germane"/>
    <property type="match status" value="1"/>
</dbReference>
<feature type="transmembrane region" description="Helical" evidence="1">
    <location>
        <begin position="6"/>
        <end position="24"/>
    </location>
</feature>
<evidence type="ECO:0000259" key="2">
    <source>
        <dbReference type="SMART" id="SM00909"/>
    </source>
</evidence>
<keyword evidence="4" id="KW-1185">Reference proteome</keyword>
<evidence type="ECO:0000313" key="4">
    <source>
        <dbReference type="Proteomes" id="UP000198304"/>
    </source>
</evidence>
<proteinExistence type="predicted"/>
<dbReference type="RefSeq" id="WP_176431355.1">
    <property type="nucleotide sequence ID" value="NZ_FZOJ01000011.1"/>
</dbReference>